<dbReference type="RefSeq" id="WP_191275344.1">
    <property type="nucleotide sequence ID" value="NZ_BMXJ01000009.1"/>
</dbReference>
<evidence type="ECO:0000313" key="1">
    <source>
        <dbReference type="EMBL" id="MBE1456092.1"/>
    </source>
</evidence>
<protein>
    <submittedName>
        <fullName evidence="1">Glutaredoxin</fullName>
    </submittedName>
</protein>
<dbReference type="Gene3D" id="3.40.30.10">
    <property type="entry name" value="Glutaredoxin"/>
    <property type="match status" value="1"/>
</dbReference>
<organism evidence="1 2">
    <name type="scientific">Nocardiopsis terrae</name>
    <dbReference type="NCBI Taxonomy" id="372655"/>
    <lineage>
        <taxon>Bacteria</taxon>
        <taxon>Bacillati</taxon>
        <taxon>Actinomycetota</taxon>
        <taxon>Actinomycetes</taxon>
        <taxon>Streptosporangiales</taxon>
        <taxon>Nocardiopsidaceae</taxon>
        <taxon>Nocardiopsis</taxon>
    </lineage>
</organism>
<reference evidence="1 2" key="1">
    <citation type="submission" date="2020-10" db="EMBL/GenBank/DDBJ databases">
        <title>Sequencing the genomes of 1000 actinobacteria strains.</title>
        <authorList>
            <person name="Klenk H.-P."/>
        </authorList>
    </citation>
    <scope>NUCLEOTIDE SEQUENCE [LARGE SCALE GENOMIC DNA]</scope>
    <source>
        <strain evidence="1 2">DSM 45157</strain>
    </source>
</reference>
<accession>A0ABR9HAN1</accession>
<dbReference type="InterPro" id="IPR036249">
    <property type="entry name" value="Thioredoxin-like_sf"/>
</dbReference>
<sequence length="88" mass="10012">MAEIPAWSEKARVVMLGRAGCHLCEEAWSVIERVTDDLGADRAEQDLGSVPEADREEYWDKIPVTFVDGRRHDFWRVSEGRLRAALSP</sequence>
<keyword evidence="2" id="KW-1185">Reference proteome</keyword>
<evidence type="ECO:0000313" key="2">
    <source>
        <dbReference type="Proteomes" id="UP000598217"/>
    </source>
</evidence>
<dbReference type="Proteomes" id="UP000598217">
    <property type="component" value="Unassembled WGS sequence"/>
</dbReference>
<dbReference type="InterPro" id="IPR008554">
    <property type="entry name" value="Glutaredoxin-like"/>
</dbReference>
<dbReference type="SUPFAM" id="SSF52833">
    <property type="entry name" value="Thioredoxin-like"/>
    <property type="match status" value="1"/>
</dbReference>
<comment type="caution">
    <text evidence="1">The sequence shown here is derived from an EMBL/GenBank/DDBJ whole genome shotgun (WGS) entry which is preliminary data.</text>
</comment>
<name>A0ABR9HAN1_9ACTN</name>
<gene>
    <name evidence="1" type="ORF">H4W79_000306</name>
</gene>
<dbReference type="EMBL" id="JADBDY010000001">
    <property type="protein sequence ID" value="MBE1456092.1"/>
    <property type="molecule type" value="Genomic_DNA"/>
</dbReference>
<dbReference type="Pfam" id="PF05768">
    <property type="entry name" value="Glrx-like"/>
    <property type="match status" value="1"/>
</dbReference>
<proteinExistence type="predicted"/>